<keyword evidence="8 14" id="KW-0472">Membrane</keyword>
<evidence type="ECO:0000256" key="10">
    <source>
        <dbReference type="ARBA" id="ARBA00023303"/>
    </source>
</evidence>
<dbReference type="GO" id="GO:0006457">
    <property type="term" value="P:protein folding"/>
    <property type="evidence" value="ECO:0007669"/>
    <property type="project" value="InterPro"/>
</dbReference>
<evidence type="ECO:0000256" key="1">
    <source>
        <dbReference type="ARBA" id="ARBA00004141"/>
    </source>
</evidence>
<dbReference type="Gene3D" id="1.10.287.70">
    <property type="match status" value="1"/>
</dbReference>
<keyword evidence="7" id="KW-0697">Rotamase</keyword>
<keyword evidence="3" id="KW-0813">Transport</keyword>
<dbReference type="SUPFAM" id="SSF50891">
    <property type="entry name" value="Cyclophilin-like"/>
    <property type="match status" value="1"/>
</dbReference>
<feature type="transmembrane region" description="Helical" evidence="14">
    <location>
        <begin position="331"/>
        <end position="350"/>
    </location>
</feature>
<protein>
    <recommendedName>
        <fullName evidence="2">peptidylprolyl isomerase</fullName>
        <ecNumber evidence="2">5.2.1.8</ecNumber>
    </recommendedName>
    <alternativeName>
        <fullName evidence="12">Rotamase PPIL1</fullName>
    </alternativeName>
</protein>
<keyword evidence="10" id="KW-0407">Ion channel</keyword>
<keyword evidence="17" id="KW-1185">Reference proteome</keyword>
<dbReference type="GO" id="GO:0030322">
    <property type="term" value="P:stabilization of membrane potential"/>
    <property type="evidence" value="ECO:0007669"/>
    <property type="project" value="TreeGrafter"/>
</dbReference>
<dbReference type="InterPro" id="IPR003280">
    <property type="entry name" value="2pore_dom_K_chnl"/>
</dbReference>
<evidence type="ECO:0000256" key="14">
    <source>
        <dbReference type="SAM" id="Phobius"/>
    </source>
</evidence>
<dbReference type="AlphaFoldDB" id="A0AAD4N6M2"/>
<dbReference type="InterPro" id="IPR002130">
    <property type="entry name" value="Cyclophilin-type_PPIase_dom"/>
</dbReference>
<dbReference type="FunFam" id="2.40.100.10:FF:000008">
    <property type="entry name" value="Peptidyl-prolyl cis-trans isomerase"/>
    <property type="match status" value="1"/>
</dbReference>
<sequence length="701" mass="79432">MASYASQPPYVVVETTMGKFTVELYWNNAPKTCQNFAELSRKGYYNGTIFHRVIAEFMIQGGDPTGTGRGGSSIYGPKFEDEITEALRHTGAGIISMANSGPNTNGSQFFITLAPTQHLDGKHTIFGRIATGMKVIQKIGGVSTDSNDRPIMARRETIYLPMTVNDGDGRHFHMSSDESDDSLAEPDRNDLELNLNRMPSDIEDDSEMRMPQTRKEKFIRYSKMVLPHVGLVLLLMCYLLIGATVFHYLEAPNELLTKDREIRTIFELRDAFHENIWNLTHSLDTVISQESFNGIGQEYFEKLVTAIFSAYRNQFINERHLLNTTNDDEMLWTYVRSVFFATTVVTTIGYGHLVPATQFGRIACICFALFGIPLLLVTIADIGKFLSEMLSFLYRKYRLFKRKVRKQSRRLSKYRERTLSSRSGQSDASSTNMSSEKPNLNDLNELETDDASDIENEQLRIPVVMVLFVLVTYTAIGGFLFREWEGWPYFDAFYFCFITIATVGFGDIVPTEQVYMFFTMAYIIFGLSLATMCIDLAGTEYIRKIHYLGTKMEDAKGAMISGLHVGENILKHTGIEVIRTASGKLVRVRGAVLNSKQARDLGLEHILSDPQYQKKNWIYDPPTAAVQRLIKSANIKILPDDITDRDGFVVSNKGYTGEDKTITQQFLLLESSPNVIYRFLRPAKRRSTAILVPFVLKESDI</sequence>
<feature type="domain" description="PPIase cyclophilin-type" evidence="15">
    <location>
        <begin position="14"/>
        <end position="150"/>
    </location>
</feature>
<comment type="subcellular location">
    <subcellularLocation>
        <location evidence="1">Membrane</location>
        <topology evidence="1">Multi-pass membrane protein</topology>
    </subcellularLocation>
</comment>
<dbReference type="InterPro" id="IPR013099">
    <property type="entry name" value="K_chnl_dom"/>
</dbReference>
<keyword evidence="9" id="KW-0413">Isomerase</keyword>
<comment type="caution">
    <text evidence="16">The sequence shown here is derived from an EMBL/GenBank/DDBJ whole genome shotgun (WGS) entry which is preliminary data.</text>
</comment>
<evidence type="ECO:0000256" key="9">
    <source>
        <dbReference type="ARBA" id="ARBA00023235"/>
    </source>
</evidence>
<evidence type="ECO:0000256" key="3">
    <source>
        <dbReference type="ARBA" id="ARBA00022448"/>
    </source>
</evidence>
<keyword evidence="6" id="KW-0406">Ion transport</keyword>
<dbReference type="EC" id="5.2.1.8" evidence="2"/>
<feature type="region of interest" description="Disordered" evidence="13">
    <location>
        <begin position="411"/>
        <end position="443"/>
    </location>
</feature>
<feature type="compositionally biased region" description="Polar residues" evidence="13">
    <location>
        <begin position="420"/>
        <end position="442"/>
    </location>
</feature>
<dbReference type="GO" id="GO:0003755">
    <property type="term" value="F:peptidyl-prolyl cis-trans isomerase activity"/>
    <property type="evidence" value="ECO:0007669"/>
    <property type="project" value="UniProtKB-KW"/>
</dbReference>
<dbReference type="GO" id="GO:0015271">
    <property type="term" value="F:outward rectifier potassium channel activity"/>
    <property type="evidence" value="ECO:0007669"/>
    <property type="project" value="TreeGrafter"/>
</dbReference>
<dbReference type="GO" id="GO:0005886">
    <property type="term" value="C:plasma membrane"/>
    <property type="evidence" value="ECO:0007669"/>
    <property type="project" value="TreeGrafter"/>
</dbReference>
<feature type="region of interest" description="Disordered" evidence="13">
    <location>
        <begin position="169"/>
        <end position="189"/>
    </location>
</feature>
<evidence type="ECO:0000256" key="8">
    <source>
        <dbReference type="ARBA" id="ARBA00023136"/>
    </source>
</evidence>
<evidence type="ECO:0000256" key="4">
    <source>
        <dbReference type="ARBA" id="ARBA00022692"/>
    </source>
</evidence>
<feature type="transmembrane region" description="Helical" evidence="14">
    <location>
        <begin position="224"/>
        <end position="249"/>
    </location>
</feature>
<feature type="transmembrane region" description="Helical" evidence="14">
    <location>
        <begin position="459"/>
        <end position="480"/>
    </location>
</feature>
<evidence type="ECO:0000256" key="6">
    <source>
        <dbReference type="ARBA" id="ARBA00023065"/>
    </source>
</evidence>
<dbReference type="SUPFAM" id="SSF81324">
    <property type="entry name" value="Voltage-gated potassium channels"/>
    <property type="match status" value="2"/>
</dbReference>
<dbReference type="Gene3D" id="2.40.100.10">
    <property type="entry name" value="Cyclophilin-like"/>
    <property type="match status" value="1"/>
</dbReference>
<evidence type="ECO:0000313" key="16">
    <source>
        <dbReference type="EMBL" id="KAI1717282.1"/>
    </source>
</evidence>
<name>A0AAD4N6M2_9BILA</name>
<dbReference type="PANTHER" id="PTHR11003:SF98">
    <property type="entry name" value="POTASSIUM CHANNEL DOMAIN-CONTAINING PROTEIN"/>
    <property type="match status" value="1"/>
</dbReference>
<dbReference type="PROSITE" id="PS50072">
    <property type="entry name" value="CSA_PPIASE_2"/>
    <property type="match status" value="1"/>
</dbReference>
<dbReference type="InterPro" id="IPR020892">
    <property type="entry name" value="Cyclophilin-type_PPIase_CS"/>
</dbReference>
<dbReference type="Pfam" id="PF07885">
    <property type="entry name" value="Ion_trans_2"/>
    <property type="match status" value="2"/>
</dbReference>
<dbReference type="GO" id="GO:0022841">
    <property type="term" value="F:potassium ion leak channel activity"/>
    <property type="evidence" value="ECO:0007669"/>
    <property type="project" value="TreeGrafter"/>
</dbReference>
<proteinExistence type="predicted"/>
<dbReference type="GO" id="GO:0005634">
    <property type="term" value="C:nucleus"/>
    <property type="evidence" value="ECO:0007669"/>
    <property type="project" value="UniProtKB-ARBA"/>
</dbReference>
<feature type="transmembrane region" description="Helical" evidence="14">
    <location>
        <begin position="515"/>
        <end position="537"/>
    </location>
</feature>
<feature type="transmembrane region" description="Helical" evidence="14">
    <location>
        <begin position="492"/>
        <end position="509"/>
    </location>
</feature>
<keyword evidence="4 14" id="KW-0812">Transmembrane</keyword>
<evidence type="ECO:0000256" key="12">
    <source>
        <dbReference type="ARBA" id="ARBA00076195"/>
    </source>
</evidence>
<evidence type="ECO:0000313" key="17">
    <source>
        <dbReference type="Proteomes" id="UP001201812"/>
    </source>
</evidence>
<dbReference type="PROSITE" id="PS00170">
    <property type="entry name" value="CSA_PPIASE_1"/>
    <property type="match status" value="1"/>
</dbReference>
<evidence type="ECO:0000256" key="2">
    <source>
        <dbReference type="ARBA" id="ARBA00013194"/>
    </source>
</evidence>
<accession>A0AAD4N6M2</accession>
<dbReference type="PRINTS" id="PR00153">
    <property type="entry name" value="CSAPPISMRASE"/>
</dbReference>
<dbReference type="EMBL" id="JAKKPZ010000009">
    <property type="protein sequence ID" value="KAI1717282.1"/>
    <property type="molecule type" value="Genomic_DNA"/>
</dbReference>
<dbReference type="Proteomes" id="UP001201812">
    <property type="component" value="Unassembled WGS sequence"/>
</dbReference>
<evidence type="ECO:0000256" key="5">
    <source>
        <dbReference type="ARBA" id="ARBA00022989"/>
    </source>
</evidence>
<comment type="subunit">
    <text evidence="11">Identified in the spliceosome C complex. Interacts with SNW1/SKIP. Interacts with CDC40/PRP17; this interaction leads to CDC40 isomerization. Interacts with RBM22.</text>
</comment>
<evidence type="ECO:0000259" key="15">
    <source>
        <dbReference type="PROSITE" id="PS50072"/>
    </source>
</evidence>
<feature type="transmembrane region" description="Helical" evidence="14">
    <location>
        <begin position="362"/>
        <end position="383"/>
    </location>
</feature>
<keyword evidence="5 14" id="KW-1133">Transmembrane helix</keyword>
<evidence type="ECO:0000256" key="7">
    <source>
        <dbReference type="ARBA" id="ARBA00023110"/>
    </source>
</evidence>
<dbReference type="InterPro" id="IPR029000">
    <property type="entry name" value="Cyclophilin-like_dom_sf"/>
</dbReference>
<evidence type="ECO:0000256" key="13">
    <source>
        <dbReference type="SAM" id="MobiDB-lite"/>
    </source>
</evidence>
<evidence type="ECO:0000256" key="11">
    <source>
        <dbReference type="ARBA" id="ARBA00062845"/>
    </source>
</evidence>
<dbReference type="Pfam" id="PF00160">
    <property type="entry name" value="Pro_isomerase"/>
    <property type="match status" value="1"/>
</dbReference>
<dbReference type="PANTHER" id="PTHR11003">
    <property type="entry name" value="POTASSIUM CHANNEL, SUBFAMILY K"/>
    <property type="match status" value="1"/>
</dbReference>
<gene>
    <name evidence="16" type="ORF">DdX_07021</name>
</gene>
<reference evidence="16" key="1">
    <citation type="submission" date="2022-01" db="EMBL/GenBank/DDBJ databases">
        <title>Genome Sequence Resource for Two Populations of Ditylenchus destructor, the Migratory Endoparasitic Phytonematode.</title>
        <authorList>
            <person name="Zhang H."/>
            <person name="Lin R."/>
            <person name="Xie B."/>
        </authorList>
    </citation>
    <scope>NUCLEOTIDE SEQUENCE</scope>
    <source>
        <strain evidence="16">BazhouSP</strain>
    </source>
</reference>
<organism evidence="16 17">
    <name type="scientific">Ditylenchus destructor</name>
    <dbReference type="NCBI Taxonomy" id="166010"/>
    <lineage>
        <taxon>Eukaryota</taxon>
        <taxon>Metazoa</taxon>
        <taxon>Ecdysozoa</taxon>
        <taxon>Nematoda</taxon>
        <taxon>Chromadorea</taxon>
        <taxon>Rhabditida</taxon>
        <taxon>Tylenchina</taxon>
        <taxon>Tylenchomorpha</taxon>
        <taxon>Sphaerularioidea</taxon>
        <taxon>Anguinidae</taxon>
        <taxon>Anguininae</taxon>
        <taxon>Ditylenchus</taxon>
    </lineage>
</organism>